<organism evidence="6 7">
    <name type="scientific">Plantibacter flavus</name>
    <dbReference type="NCBI Taxonomy" id="150123"/>
    <lineage>
        <taxon>Bacteria</taxon>
        <taxon>Bacillati</taxon>
        <taxon>Actinomycetota</taxon>
        <taxon>Actinomycetes</taxon>
        <taxon>Micrococcales</taxon>
        <taxon>Microbacteriaceae</taxon>
        <taxon>Plantibacter</taxon>
    </lineage>
</organism>
<evidence type="ECO:0000313" key="7">
    <source>
        <dbReference type="Proteomes" id="UP000266915"/>
    </source>
</evidence>
<name>A0A3N2C2V0_9MICO</name>
<keyword evidence="4" id="KW-1133">Transmembrane helix</keyword>
<proteinExistence type="predicted"/>
<evidence type="ECO:0000256" key="2">
    <source>
        <dbReference type="ARBA" id="ARBA00023110"/>
    </source>
</evidence>
<dbReference type="EC" id="5.2.1.8" evidence="1"/>
<feature type="domain" description="PPIase cyclophilin-type" evidence="5">
    <location>
        <begin position="117"/>
        <end position="267"/>
    </location>
</feature>
<evidence type="ECO:0000256" key="3">
    <source>
        <dbReference type="ARBA" id="ARBA00023235"/>
    </source>
</evidence>
<keyword evidence="3 6" id="KW-0413">Isomerase</keyword>
<dbReference type="Proteomes" id="UP000266915">
    <property type="component" value="Unassembled WGS sequence"/>
</dbReference>
<accession>A0A3N2C2V0</accession>
<reference evidence="6 7" key="1">
    <citation type="submission" date="2018-11" db="EMBL/GenBank/DDBJ databases">
        <title>Sequencing the genomes of 1000 actinobacteria strains.</title>
        <authorList>
            <person name="Klenk H.-P."/>
        </authorList>
    </citation>
    <scope>NUCLEOTIDE SEQUENCE [LARGE SCALE GENOMIC DNA]</scope>
    <source>
        <strain evidence="6 7">DSM 14012</strain>
    </source>
</reference>
<dbReference type="InterPro" id="IPR002130">
    <property type="entry name" value="Cyclophilin-type_PPIase_dom"/>
</dbReference>
<dbReference type="GO" id="GO:0003755">
    <property type="term" value="F:peptidyl-prolyl cis-trans isomerase activity"/>
    <property type="evidence" value="ECO:0007669"/>
    <property type="project" value="UniProtKB-KW"/>
</dbReference>
<sequence length="268" mass="27015">MATSKGPDKEARAARARLRAYNARRTVHEHRSKRRVRDNVIAAAALVVILAGATAAQVFFFAGGPGTPVATPTASAEAGACGVTGATDGANTGEVPASTIAEDRDWSGEMTINDVVMNLTLDGACAPQGVSSFISLAQSGFYDGVTCHRLTTSGIYVLQCGDPDGTGTGGPGYSYGPVENAPTDDVYPAGTIAMARQGGNGYSNGSQFFLVYQDSTIPSDAAGGYTVLGRITSGLDQLVSGVVSGGVADGSGDGAPAVPATITSVTVQ</sequence>
<dbReference type="RefSeq" id="WP_085510873.1">
    <property type="nucleotide sequence ID" value="NZ_FXAP01000001.1"/>
</dbReference>
<keyword evidence="4" id="KW-0812">Transmembrane</keyword>
<comment type="caution">
    <text evidence="6">The sequence shown here is derived from an EMBL/GenBank/DDBJ whole genome shotgun (WGS) entry which is preliminary data.</text>
</comment>
<evidence type="ECO:0000259" key="5">
    <source>
        <dbReference type="PROSITE" id="PS50072"/>
    </source>
</evidence>
<keyword evidence="2" id="KW-0697">Rotamase</keyword>
<dbReference type="SUPFAM" id="SSF50891">
    <property type="entry name" value="Cyclophilin-like"/>
    <property type="match status" value="1"/>
</dbReference>
<dbReference type="EMBL" id="RKHL01000001">
    <property type="protein sequence ID" value="ROR81838.1"/>
    <property type="molecule type" value="Genomic_DNA"/>
</dbReference>
<feature type="transmembrane region" description="Helical" evidence="4">
    <location>
        <begin position="40"/>
        <end position="62"/>
    </location>
</feature>
<evidence type="ECO:0000256" key="1">
    <source>
        <dbReference type="ARBA" id="ARBA00013194"/>
    </source>
</evidence>
<dbReference type="InterPro" id="IPR044665">
    <property type="entry name" value="E_coli_cyclophilin_A-like"/>
</dbReference>
<keyword evidence="4" id="KW-0472">Membrane</keyword>
<dbReference type="PANTHER" id="PTHR43246">
    <property type="entry name" value="PEPTIDYL-PROLYL CIS-TRANS ISOMERASE CYP38, CHLOROPLASTIC"/>
    <property type="match status" value="1"/>
</dbReference>
<gene>
    <name evidence="6" type="ORF">EDD42_1918</name>
</gene>
<evidence type="ECO:0000313" key="6">
    <source>
        <dbReference type="EMBL" id="ROR81838.1"/>
    </source>
</evidence>
<keyword evidence="7" id="KW-1185">Reference proteome</keyword>
<dbReference type="Gene3D" id="2.40.100.10">
    <property type="entry name" value="Cyclophilin-like"/>
    <property type="match status" value="1"/>
</dbReference>
<dbReference type="AlphaFoldDB" id="A0A3N2C2V0"/>
<protein>
    <recommendedName>
        <fullName evidence="1">peptidylprolyl isomerase</fullName>
        <ecNumber evidence="1">5.2.1.8</ecNumber>
    </recommendedName>
</protein>
<dbReference type="PROSITE" id="PS50072">
    <property type="entry name" value="CSA_PPIASE_2"/>
    <property type="match status" value="1"/>
</dbReference>
<dbReference type="Pfam" id="PF00160">
    <property type="entry name" value="Pro_isomerase"/>
    <property type="match status" value="1"/>
</dbReference>
<dbReference type="InterPro" id="IPR029000">
    <property type="entry name" value="Cyclophilin-like_dom_sf"/>
</dbReference>
<evidence type="ECO:0000256" key="4">
    <source>
        <dbReference type="SAM" id="Phobius"/>
    </source>
</evidence>